<feature type="transmembrane region" description="Helical" evidence="1">
    <location>
        <begin position="71"/>
        <end position="89"/>
    </location>
</feature>
<keyword evidence="1" id="KW-1133">Transmembrane helix</keyword>
<proteinExistence type="predicted"/>
<accession>A0A922L1U6</accession>
<dbReference type="EMBL" id="ASGP02000008">
    <property type="protein sequence ID" value="KAH9494352.1"/>
    <property type="molecule type" value="Genomic_DNA"/>
</dbReference>
<organism evidence="2 3">
    <name type="scientific">Dermatophagoides farinae</name>
    <name type="common">American house dust mite</name>
    <dbReference type="NCBI Taxonomy" id="6954"/>
    <lineage>
        <taxon>Eukaryota</taxon>
        <taxon>Metazoa</taxon>
        <taxon>Ecdysozoa</taxon>
        <taxon>Arthropoda</taxon>
        <taxon>Chelicerata</taxon>
        <taxon>Arachnida</taxon>
        <taxon>Acari</taxon>
        <taxon>Acariformes</taxon>
        <taxon>Sarcoptiformes</taxon>
        <taxon>Astigmata</taxon>
        <taxon>Psoroptidia</taxon>
        <taxon>Analgoidea</taxon>
        <taxon>Pyroglyphidae</taxon>
        <taxon>Dermatophagoidinae</taxon>
        <taxon>Dermatophagoides</taxon>
    </lineage>
</organism>
<sequence length="100" mass="11461">MTVKSSGSAAHIKPSKLRKKMYNIRMFQRLGRLVSNPNVQLQTRRTLYPHYIKYMAVNVGPKSIGIVEKTIVYLGFLFGILGPATYIMYDVGKKRPDNKR</sequence>
<reference evidence="2" key="2">
    <citation type="journal article" date="2022" name="Res Sq">
        <title>Comparative Genomics Reveals Insights into the Divergent Evolution of Astigmatic Mites and Household Pest Adaptations.</title>
        <authorList>
            <person name="Xiong Q."/>
            <person name="Wan A.T.-Y."/>
            <person name="Liu X.-Y."/>
            <person name="Fung C.S.-H."/>
            <person name="Xiao X."/>
            <person name="Malainual N."/>
            <person name="Hou J."/>
            <person name="Wang L."/>
            <person name="Wang M."/>
            <person name="Yang K."/>
            <person name="Cui Y."/>
            <person name="Leung E."/>
            <person name="Nong W."/>
            <person name="Shin S.-K."/>
            <person name="Au S."/>
            <person name="Jeong K.Y."/>
            <person name="Chew F.T."/>
            <person name="Hui J."/>
            <person name="Leung T.F."/>
            <person name="Tungtrongchitr A."/>
            <person name="Zhong N."/>
            <person name="Liu Z."/>
            <person name="Tsui S."/>
        </authorList>
    </citation>
    <scope>NUCLEOTIDE SEQUENCE</scope>
    <source>
        <strain evidence="2">Derf</strain>
        <tissue evidence="2">Whole organism</tissue>
    </source>
</reference>
<protein>
    <submittedName>
        <fullName evidence="2">Uncharacterized protein</fullName>
    </submittedName>
</protein>
<name>A0A922L1U6_DERFA</name>
<dbReference type="AlphaFoldDB" id="A0A922L1U6"/>
<gene>
    <name evidence="2" type="ORF">DERF_015043</name>
</gene>
<evidence type="ECO:0000256" key="1">
    <source>
        <dbReference type="SAM" id="Phobius"/>
    </source>
</evidence>
<keyword evidence="1" id="KW-0812">Transmembrane</keyword>
<keyword evidence="1" id="KW-0472">Membrane</keyword>
<reference evidence="2" key="1">
    <citation type="submission" date="2013-05" db="EMBL/GenBank/DDBJ databases">
        <authorList>
            <person name="Yim A.K.Y."/>
            <person name="Chan T.F."/>
            <person name="Ji K.M."/>
            <person name="Liu X.Y."/>
            <person name="Zhou J.W."/>
            <person name="Li R.Q."/>
            <person name="Yang K.Y."/>
            <person name="Li J."/>
            <person name="Li M."/>
            <person name="Law P.T.W."/>
            <person name="Wu Y.L."/>
            <person name="Cai Z.L."/>
            <person name="Qin H."/>
            <person name="Bao Y."/>
            <person name="Leung R.K.K."/>
            <person name="Ng P.K.S."/>
            <person name="Zou J."/>
            <person name="Zhong X.J."/>
            <person name="Ran P.X."/>
            <person name="Zhong N.S."/>
            <person name="Liu Z.G."/>
            <person name="Tsui S.K.W."/>
        </authorList>
    </citation>
    <scope>NUCLEOTIDE SEQUENCE</scope>
    <source>
        <strain evidence="2">Derf</strain>
        <tissue evidence="2">Whole organism</tissue>
    </source>
</reference>
<dbReference type="Proteomes" id="UP000790347">
    <property type="component" value="Unassembled WGS sequence"/>
</dbReference>
<evidence type="ECO:0000313" key="2">
    <source>
        <dbReference type="EMBL" id="KAH9494352.1"/>
    </source>
</evidence>
<comment type="caution">
    <text evidence="2">The sequence shown here is derived from an EMBL/GenBank/DDBJ whole genome shotgun (WGS) entry which is preliminary data.</text>
</comment>
<keyword evidence="3" id="KW-1185">Reference proteome</keyword>
<evidence type="ECO:0000313" key="3">
    <source>
        <dbReference type="Proteomes" id="UP000790347"/>
    </source>
</evidence>